<feature type="transmembrane region" description="Helical" evidence="1">
    <location>
        <begin position="112"/>
        <end position="131"/>
    </location>
</feature>
<feature type="transmembrane region" description="Helical" evidence="1">
    <location>
        <begin position="137"/>
        <end position="157"/>
    </location>
</feature>
<dbReference type="Proteomes" id="UP000253551">
    <property type="component" value="Unassembled WGS sequence"/>
</dbReference>
<dbReference type="AlphaFoldDB" id="A0A367KQM9"/>
<gene>
    <name evidence="2" type="ORF">CU098_011826</name>
</gene>
<feature type="transmembrane region" description="Helical" evidence="1">
    <location>
        <begin position="80"/>
        <end position="100"/>
    </location>
</feature>
<dbReference type="STRING" id="4846.A0A367KQM9"/>
<name>A0A367KQM9_RHIST</name>
<keyword evidence="1" id="KW-1133">Transmembrane helix</keyword>
<reference evidence="2 3" key="1">
    <citation type="journal article" date="2018" name="G3 (Bethesda)">
        <title>Phylogenetic and Phylogenomic Definition of Rhizopus Species.</title>
        <authorList>
            <person name="Gryganskyi A.P."/>
            <person name="Golan J."/>
            <person name="Dolatabadi S."/>
            <person name="Mondo S."/>
            <person name="Robb S."/>
            <person name="Idnurm A."/>
            <person name="Muszewska A."/>
            <person name="Steczkiewicz K."/>
            <person name="Masonjones S."/>
            <person name="Liao H.L."/>
            <person name="Gajdeczka M.T."/>
            <person name="Anike F."/>
            <person name="Vuek A."/>
            <person name="Anishchenko I.M."/>
            <person name="Voigt K."/>
            <person name="de Hoog G.S."/>
            <person name="Smith M.E."/>
            <person name="Heitman J."/>
            <person name="Vilgalys R."/>
            <person name="Stajich J.E."/>
        </authorList>
    </citation>
    <scope>NUCLEOTIDE SEQUENCE [LARGE SCALE GENOMIC DNA]</scope>
    <source>
        <strain evidence="2 3">LSU 92-RS-03</strain>
    </source>
</reference>
<protein>
    <submittedName>
        <fullName evidence="2">Uncharacterized protein</fullName>
    </submittedName>
</protein>
<dbReference type="OrthoDB" id="7933078at2759"/>
<proteinExistence type="predicted"/>
<feature type="transmembrane region" description="Helical" evidence="1">
    <location>
        <begin position="191"/>
        <end position="211"/>
    </location>
</feature>
<keyword evidence="1" id="KW-0472">Membrane</keyword>
<dbReference type="EMBL" id="PJQM01000682">
    <property type="protein sequence ID" value="RCI04440.1"/>
    <property type="molecule type" value="Genomic_DNA"/>
</dbReference>
<keyword evidence="3" id="KW-1185">Reference proteome</keyword>
<accession>A0A367KQM9</accession>
<evidence type="ECO:0000256" key="1">
    <source>
        <dbReference type="SAM" id="Phobius"/>
    </source>
</evidence>
<organism evidence="2 3">
    <name type="scientific">Rhizopus stolonifer</name>
    <name type="common">Rhizopus nigricans</name>
    <dbReference type="NCBI Taxonomy" id="4846"/>
    <lineage>
        <taxon>Eukaryota</taxon>
        <taxon>Fungi</taxon>
        <taxon>Fungi incertae sedis</taxon>
        <taxon>Mucoromycota</taxon>
        <taxon>Mucoromycotina</taxon>
        <taxon>Mucoromycetes</taxon>
        <taxon>Mucorales</taxon>
        <taxon>Mucorineae</taxon>
        <taxon>Rhizopodaceae</taxon>
        <taxon>Rhizopus</taxon>
    </lineage>
</organism>
<sequence length="261" mass="30072">MNFDPYPVNSYVSIRHNFERQSSGQELDLFGINVIRSSFESQTKFIRIVCLISFSQLLCTTCLTLMFLHFGYWYETSKCMILIMLIPATLLLIILAWQLWTQHHQISVTSRAILLFIYSFLMVFVLANFVASFFQEHGVMVLTLSCFGVLSNIVYTCQSKFHFQGPKPIIATVCVISVGLRRMYQLDPVQILGPVTFSSLVSVYLILELYYAMKTMTGSDYILANLSLYTDLAYPIHGLHHVCELWDDIDNFPEYFNPDIN</sequence>
<comment type="caution">
    <text evidence="2">The sequence shown here is derived from an EMBL/GenBank/DDBJ whole genome shotgun (WGS) entry which is preliminary data.</text>
</comment>
<evidence type="ECO:0000313" key="3">
    <source>
        <dbReference type="Proteomes" id="UP000253551"/>
    </source>
</evidence>
<feature type="transmembrane region" description="Helical" evidence="1">
    <location>
        <begin position="45"/>
        <end position="74"/>
    </location>
</feature>
<evidence type="ECO:0000313" key="2">
    <source>
        <dbReference type="EMBL" id="RCI04440.1"/>
    </source>
</evidence>
<keyword evidence="1" id="KW-0812">Transmembrane</keyword>